<sequence length="229" mass="24710">MQPPMRTPGPPRRERRPRGAVPKAPRGPRARLAGVRWALGAALAALLLAGCIEVPPPPPKPPLEPKDLKVPEGVGLEMACTPTGVELCFDARDNNCNGVIDEGCGLHTGILQFTIAWEEAEADVDLNVYDPAGELARVGEPTASGLMKDRDCPRVSGECQEQNVENVFLTEGEPARGRYRVVVRLDKLNDATAPVRVRLSARVGQRSYSMALDLSPSPASEEKSVEFTL</sequence>
<evidence type="ECO:0000256" key="1">
    <source>
        <dbReference type="SAM" id="MobiDB-lite"/>
    </source>
</evidence>
<feature type="compositionally biased region" description="Pro residues" evidence="1">
    <location>
        <begin position="1"/>
        <end position="10"/>
    </location>
</feature>
<dbReference type="EMBL" id="CP012672">
    <property type="protein sequence ID" value="AUX28561.1"/>
    <property type="molecule type" value="Genomic_DNA"/>
</dbReference>
<proteinExistence type="predicted"/>
<dbReference type="Proteomes" id="UP000295497">
    <property type="component" value="Chromosome"/>
</dbReference>
<feature type="region of interest" description="Disordered" evidence="1">
    <location>
        <begin position="1"/>
        <end position="27"/>
    </location>
</feature>
<evidence type="ECO:0000313" key="2">
    <source>
        <dbReference type="EMBL" id="AUX28561.1"/>
    </source>
</evidence>
<reference evidence="2 3" key="1">
    <citation type="submission" date="2015-09" db="EMBL/GenBank/DDBJ databases">
        <title>Sorangium comparison.</title>
        <authorList>
            <person name="Zaburannyi N."/>
            <person name="Bunk B."/>
            <person name="Overmann J."/>
            <person name="Mueller R."/>
        </authorList>
    </citation>
    <scope>NUCLEOTIDE SEQUENCE [LARGE SCALE GENOMIC DNA]</scope>
    <source>
        <strain evidence="2 3">So ce836</strain>
    </source>
</reference>
<dbReference type="AlphaFoldDB" id="A0A4P2QGD6"/>
<protein>
    <submittedName>
        <fullName evidence="2">Uncharacterized protein</fullName>
    </submittedName>
</protein>
<name>A0A4P2QGD6_SORCE</name>
<accession>A0A4P2QGD6</accession>
<evidence type="ECO:0000313" key="3">
    <source>
        <dbReference type="Proteomes" id="UP000295497"/>
    </source>
</evidence>
<gene>
    <name evidence="2" type="ORF">SOCE836_006340</name>
</gene>
<organism evidence="2 3">
    <name type="scientific">Sorangium cellulosum</name>
    <name type="common">Polyangium cellulosum</name>
    <dbReference type="NCBI Taxonomy" id="56"/>
    <lineage>
        <taxon>Bacteria</taxon>
        <taxon>Pseudomonadati</taxon>
        <taxon>Myxococcota</taxon>
        <taxon>Polyangia</taxon>
        <taxon>Polyangiales</taxon>
        <taxon>Polyangiaceae</taxon>
        <taxon>Sorangium</taxon>
    </lineage>
</organism>